<dbReference type="SUPFAM" id="SSF52743">
    <property type="entry name" value="Subtilisin-like"/>
    <property type="match status" value="1"/>
</dbReference>
<dbReference type="PROSITE" id="PS00137">
    <property type="entry name" value="SUBTILASE_HIS"/>
    <property type="match status" value="1"/>
</dbReference>
<name>A0AA97HQ72_9FLAO</name>
<dbReference type="InterPro" id="IPR000209">
    <property type="entry name" value="Peptidase_S8/S53_dom"/>
</dbReference>
<dbReference type="KEGG" id="hws:RNZ46_11435"/>
<accession>A0AA97HQ72</accession>
<reference evidence="11" key="1">
    <citation type="submission" date="2024-06" db="EMBL/GenBank/DDBJ databases">
        <title>Hwangdonia haimaensis gen. nov., sp. nov., a member of the family Flavobacteriaceae isolated from the haima cold seep.</title>
        <authorList>
            <person name="Li J."/>
        </authorList>
    </citation>
    <scope>NUCLEOTIDE SEQUENCE [LARGE SCALE GENOMIC DNA]</scope>
    <source>
        <strain evidence="11">SCSIO 19198</strain>
    </source>
</reference>
<dbReference type="InterPro" id="IPR036852">
    <property type="entry name" value="Peptidase_S8/S53_dom_sf"/>
</dbReference>
<proteinExistence type="inferred from homology"/>
<keyword evidence="4 10" id="KW-0378">Hydrolase</keyword>
<dbReference type="Proteomes" id="UP001302486">
    <property type="component" value="Chromosome"/>
</dbReference>
<dbReference type="GO" id="GO:0006508">
    <property type="term" value="P:proteolysis"/>
    <property type="evidence" value="ECO:0007669"/>
    <property type="project" value="UniProtKB-KW"/>
</dbReference>
<evidence type="ECO:0000256" key="2">
    <source>
        <dbReference type="ARBA" id="ARBA00022670"/>
    </source>
</evidence>
<dbReference type="Gene3D" id="2.60.120.1290">
    <property type="match status" value="1"/>
</dbReference>
<evidence type="ECO:0000256" key="7">
    <source>
        <dbReference type="SAM" id="SignalP"/>
    </source>
</evidence>
<feature type="chain" id="PRO_5041649367" evidence="7">
    <location>
        <begin position="22"/>
        <end position="616"/>
    </location>
</feature>
<dbReference type="PROSITE" id="PS51892">
    <property type="entry name" value="SUBTILASE"/>
    <property type="match status" value="1"/>
</dbReference>
<keyword evidence="5" id="KW-0720">Serine protease</keyword>
<protein>
    <submittedName>
        <fullName evidence="10">S8/S53 family peptidase</fullName>
        <ecNumber evidence="10">3.4.-.-</ecNumber>
    </submittedName>
</protein>
<dbReference type="InterPro" id="IPR050131">
    <property type="entry name" value="Peptidase_S8_subtilisin-like"/>
</dbReference>
<evidence type="ECO:0000256" key="4">
    <source>
        <dbReference type="ARBA" id="ARBA00022801"/>
    </source>
</evidence>
<feature type="domain" description="Secretion system C-terminal sorting" evidence="9">
    <location>
        <begin position="548"/>
        <end position="607"/>
    </location>
</feature>
<dbReference type="AlphaFoldDB" id="A0AA97HQ72"/>
<evidence type="ECO:0000259" key="8">
    <source>
        <dbReference type="Pfam" id="PF00082"/>
    </source>
</evidence>
<dbReference type="Pfam" id="PF18962">
    <property type="entry name" value="Por_Secre_tail"/>
    <property type="match status" value="1"/>
</dbReference>
<evidence type="ECO:0000313" key="10">
    <source>
        <dbReference type="EMBL" id="WOD42600.1"/>
    </source>
</evidence>
<comment type="similarity">
    <text evidence="1 6">Belongs to the peptidase S8 family.</text>
</comment>
<dbReference type="InterPro" id="IPR026444">
    <property type="entry name" value="Secre_tail"/>
</dbReference>
<dbReference type="InterPro" id="IPR022398">
    <property type="entry name" value="Peptidase_S8_His-AS"/>
</dbReference>
<dbReference type="Gene3D" id="3.40.50.200">
    <property type="entry name" value="Peptidase S8/S53 domain"/>
    <property type="match status" value="1"/>
</dbReference>
<keyword evidence="3 7" id="KW-0732">Signal</keyword>
<sequence>MKTLLLVLLFPIVIFSQGNPAFTESKIDDVYSQFNLTGDGVIFAIIERGIDYTHPAFINPDGTTKIKYIYDMVDASGASHPDNTYGIGTIHTEADINASLLAGGTPLTTDRYGHGTACAGIVSGNGEGTASKAFHGVAVDTKLIVVKLIHDAFPAFGSEPGQSAFFNPSYIPVALQFVEDKVAELGLPSVTLMNFGSIGGPTDGTSAVSQAMDNFINKGNILVCGVGDDGGNDNHATGTIAQDETQEILINKAETGNLRFDLWYSEDDRFTVTIELPNTTQVGPFAAPSGANAQIDWYNASFNMYHRGANVEFAQASSHKRELMIDLFGATGTYKIILNGASITDSGTFHATLNPSTNYNNNKFLSHITNGGSINDYATATQVITPTNYVSNISYTDVNGIARNRTGQGNPGEIWTGSSEGPTHDGRQGVDFATPGEVVFAPYSPNTYYSNFPFNMVQGGNNLYGIQTAVSAAAPVACGIIALMLELDPTLSNNDIKDILASTATTDGNTGITPNTTWGGGKVNALAAMQEVNNRLSVNAYVADNFKVYPNPADDVINIASKTKIKNISIYTLEGRLIKTIATPKKQIEISNLKSGIYFLKLESDLKVHKIKFLKR</sequence>
<evidence type="ECO:0000256" key="1">
    <source>
        <dbReference type="ARBA" id="ARBA00011073"/>
    </source>
</evidence>
<keyword evidence="11" id="KW-1185">Reference proteome</keyword>
<feature type="signal peptide" evidence="7">
    <location>
        <begin position="1"/>
        <end position="21"/>
    </location>
</feature>
<dbReference type="EMBL" id="CP136521">
    <property type="protein sequence ID" value="WOD42600.1"/>
    <property type="molecule type" value="Genomic_DNA"/>
</dbReference>
<organism evidence="10 11">
    <name type="scientific">Hwangdonia lutea</name>
    <dbReference type="NCBI Taxonomy" id="3075823"/>
    <lineage>
        <taxon>Bacteria</taxon>
        <taxon>Pseudomonadati</taxon>
        <taxon>Bacteroidota</taxon>
        <taxon>Flavobacteriia</taxon>
        <taxon>Flavobacteriales</taxon>
        <taxon>Flavobacteriaceae</taxon>
        <taxon>Hwangdonia</taxon>
    </lineage>
</organism>
<dbReference type="GO" id="GO:0004252">
    <property type="term" value="F:serine-type endopeptidase activity"/>
    <property type="evidence" value="ECO:0007669"/>
    <property type="project" value="InterPro"/>
</dbReference>
<evidence type="ECO:0000259" key="9">
    <source>
        <dbReference type="Pfam" id="PF18962"/>
    </source>
</evidence>
<comment type="caution">
    <text evidence="6">Lacks conserved residue(s) required for the propagation of feature annotation.</text>
</comment>
<evidence type="ECO:0000256" key="3">
    <source>
        <dbReference type="ARBA" id="ARBA00022729"/>
    </source>
</evidence>
<dbReference type="NCBIfam" id="TIGR04183">
    <property type="entry name" value="Por_Secre_tail"/>
    <property type="match status" value="1"/>
</dbReference>
<keyword evidence="2" id="KW-0645">Protease</keyword>
<dbReference type="InterPro" id="IPR015500">
    <property type="entry name" value="Peptidase_S8_subtilisin-rel"/>
</dbReference>
<evidence type="ECO:0000313" key="11">
    <source>
        <dbReference type="Proteomes" id="UP001302486"/>
    </source>
</evidence>
<evidence type="ECO:0000256" key="6">
    <source>
        <dbReference type="PROSITE-ProRule" id="PRU01240"/>
    </source>
</evidence>
<gene>
    <name evidence="10" type="ORF">RNZ46_11435</name>
</gene>
<dbReference type="PANTHER" id="PTHR43806:SF11">
    <property type="entry name" value="CEREVISIN-RELATED"/>
    <property type="match status" value="1"/>
</dbReference>
<dbReference type="Pfam" id="PF00082">
    <property type="entry name" value="Peptidase_S8"/>
    <property type="match status" value="1"/>
</dbReference>
<dbReference type="PANTHER" id="PTHR43806">
    <property type="entry name" value="PEPTIDASE S8"/>
    <property type="match status" value="1"/>
</dbReference>
<feature type="domain" description="Peptidase S8/S53" evidence="8">
    <location>
        <begin position="38"/>
        <end position="513"/>
    </location>
</feature>
<evidence type="ECO:0000256" key="5">
    <source>
        <dbReference type="ARBA" id="ARBA00022825"/>
    </source>
</evidence>
<dbReference type="RefSeq" id="WP_316982329.1">
    <property type="nucleotide sequence ID" value="NZ_CP136521.1"/>
</dbReference>
<dbReference type="EC" id="3.4.-.-" evidence="10"/>
<dbReference type="PRINTS" id="PR00723">
    <property type="entry name" value="SUBTILISIN"/>
</dbReference>